<feature type="region of interest" description="Disordered" evidence="1">
    <location>
        <begin position="83"/>
        <end position="111"/>
    </location>
</feature>
<protein>
    <submittedName>
        <fullName evidence="2">Uncharacterized protein</fullName>
    </submittedName>
</protein>
<gene>
    <name evidence="2" type="ORF">EDD18DRAFT_195345</name>
</gene>
<evidence type="ECO:0000313" key="2">
    <source>
        <dbReference type="EMBL" id="KAK0475629.1"/>
    </source>
</evidence>
<proteinExistence type="predicted"/>
<feature type="region of interest" description="Disordered" evidence="1">
    <location>
        <begin position="140"/>
        <end position="208"/>
    </location>
</feature>
<feature type="compositionally biased region" description="Basic and acidic residues" evidence="1">
    <location>
        <begin position="11"/>
        <end position="24"/>
    </location>
</feature>
<keyword evidence="3" id="KW-1185">Reference proteome</keyword>
<dbReference type="Proteomes" id="UP001175228">
    <property type="component" value="Unassembled WGS sequence"/>
</dbReference>
<dbReference type="PRINTS" id="PR01217">
    <property type="entry name" value="PRICHEXTENSN"/>
</dbReference>
<evidence type="ECO:0000313" key="3">
    <source>
        <dbReference type="Proteomes" id="UP001175228"/>
    </source>
</evidence>
<organism evidence="2 3">
    <name type="scientific">Armillaria luteobubalina</name>
    <dbReference type="NCBI Taxonomy" id="153913"/>
    <lineage>
        <taxon>Eukaryota</taxon>
        <taxon>Fungi</taxon>
        <taxon>Dikarya</taxon>
        <taxon>Basidiomycota</taxon>
        <taxon>Agaricomycotina</taxon>
        <taxon>Agaricomycetes</taxon>
        <taxon>Agaricomycetidae</taxon>
        <taxon>Agaricales</taxon>
        <taxon>Marasmiineae</taxon>
        <taxon>Physalacriaceae</taxon>
        <taxon>Armillaria</taxon>
    </lineage>
</organism>
<name>A0AA39P172_9AGAR</name>
<evidence type="ECO:0000256" key="1">
    <source>
        <dbReference type="SAM" id="MobiDB-lite"/>
    </source>
</evidence>
<feature type="region of interest" description="Disordered" evidence="1">
    <location>
        <begin position="1"/>
        <end position="50"/>
    </location>
</feature>
<reference evidence="2" key="1">
    <citation type="submission" date="2023-06" db="EMBL/GenBank/DDBJ databases">
        <authorList>
            <consortium name="Lawrence Berkeley National Laboratory"/>
            <person name="Ahrendt S."/>
            <person name="Sahu N."/>
            <person name="Indic B."/>
            <person name="Wong-Bajracharya J."/>
            <person name="Merenyi Z."/>
            <person name="Ke H.-M."/>
            <person name="Monk M."/>
            <person name="Kocsube S."/>
            <person name="Drula E."/>
            <person name="Lipzen A."/>
            <person name="Balint B."/>
            <person name="Henrissat B."/>
            <person name="Andreopoulos B."/>
            <person name="Martin F.M."/>
            <person name="Harder C.B."/>
            <person name="Rigling D."/>
            <person name="Ford K.L."/>
            <person name="Foster G.D."/>
            <person name="Pangilinan J."/>
            <person name="Papanicolaou A."/>
            <person name="Barry K."/>
            <person name="LaButti K."/>
            <person name="Viragh M."/>
            <person name="Koriabine M."/>
            <person name="Yan M."/>
            <person name="Riley R."/>
            <person name="Champramary S."/>
            <person name="Plett K.L."/>
            <person name="Tsai I.J."/>
            <person name="Slot J."/>
            <person name="Sipos G."/>
            <person name="Plett J."/>
            <person name="Nagy L.G."/>
            <person name="Grigoriev I.V."/>
        </authorList>
    </citation>
    <scope>NUCLEOTIDE SEQUENCE</scope>
    <source>
        <strain evidence="2">HWK02</strain>
    </source>
</reference>
<dbReference type="EMBL" id="JAUEPU010000147">
    <property type="protein sequence ID" value="KAK0475629.1"/>
    <property type="molecule type" value="Genomic_DNA"/>
</dbReference>
<dbReference type="AlphaFoldDB" id="A0AA39P172"/>
<accession>A0AA39P172</accession>
<feature type="compositionally biased region" description="Pro residues" evidence="1">
    <location>
        <begin position="158"/>
        <end position="198"/>
    </location>
</feature>
<sequence>MNPSTPPTTPERVRHSQREQDRLQHLQMTSPSHHHGRSSHPGPDPNIQLPRFHIPLETHIPSQLDRPCDHPMPVVPAMPIVPAIAPRGGRRGRPCGSGHDGAPGGQPSLHGAVPAVPTVQNHLRGHGCGQGRGRGCGAVQVIHPQPVSPPDIDMRAVSPPPPSPPPPPPPPSPPPPPPPPPPAPPPLPPPPAPPPRPRTIPSLVPQAR</sequence>
<comment type="caution">
    <text evidence="2">The sequence shown here is derived from an EMBL/GenBank/DDBJ whole genome shotgun (WGS) entry which is preliminary data.</text>
</comment>